<feature type="domain" description="DSBA-like thioredoxin" evidence="1">
    <location>
        <begin position="4"/>
        <end position="69"/>
    </location>
</feature>
<dbReference type="SUPFAM" id="SSF52833">
    <property type="entry name" value="Thioredoxin-like"/>
    <property type="match status" value="1"/>
</dbReference>
<reference evidence="3" key="1">
    <citation type="journal article" date="2019" name="Int. J. Syst. Evol. Microbiol.">
        <title>The Global Catalogue of Microorganisms (GCM) 10K type strain sequencing project: providing services to taxonomists for standard genome sequencing and annotation.</title>
        <authorList>
            <consortium name="The Broad Institute Genomics Platform"/>
            <consortium name="The Broad Institute Genome Sequencing Center for Infectious Disease"/>
            <person name="Wu L."/>
            <person name="Ma J."/>
        </authorList>
    </citation>
    <scope>NUCLEOTIDE SEQUENCE [LARGE SCALE GENOMIC DNA]</scope>
    <source>
        <strain evidence="3">JCM 31696</strain>
    </source>
</reference>
<dbReference type="EMBL" id="JBHTIR010000100">
    <property type="protein sequence ID" value="MFD0850761.1"/>
    <property type="molecule type" value="Genomic_DNA"/>
</dbReference>
<evidence type="ECO:0000313" key="2">
    <source>
        <dbReference type="EMBL" id="MFD0850761.1"/>
    </source>
</evidence>
<protein>
    <submittedName>
        <fullName evidence="2">DsbA family protein</fullName>
    </submittedName>
</protein>
<dbReference type="Proteomes" id="UP001597083">
    <property type="component" value="Unassembled WGS sequence"/>
</dbReference>
<organism evidence="2 3">
    <name type="scientific">Actinomadura adrarensis</name>
    <dbReference type="NCBI Taxonomy" id="1819600"/>
    <lineage>
        <taxon>Bacteria</taxon>
        <taxon>Bacillati</taxon>
        <taxon>Actinomycetota</taxon>
        <taxon>Actinomycetes</taxon>
        <taxon>Streptosporangiales</taxon>
        <taxon>Thermomonosporaceae</taxon>
        <taxon>Actinomadura</taxon>
    </lineage>
</organism>
<sequence length="88" mass="9821">MFADQEHLTPSDIIRHAAEAGLDVERFEKDLNSAEVTARVRDDMLDAEAMDITSVPTFFVNGHRHTGPYDARSLIRALQETAPADHTD</sequence>
<keyword evidence="3" id="KW-1185">Reference proteome</keyword>
<dbReference type="Pfam" id="PF01323">
    <property type="entry name" value="DSBA"/>
    <property type="match status" value="1"/>
</dbReference>
<evidence type="ECO:0000313" key="3">
    <source>
        <dbReference type="Proteomes" id="UP001597083"/>
    </source>
</evidence>
<dbReference type="InterPro" id="IPR036249">
    <property type="entry name" value="Thioredoxin-like_sf"/>
</dbReference>
<gene>
    <name evidence="2" type="ORF">ACFQ07_00765</name>
</gene>
<name>A0ABW3C8F3_9ACTN</name>
<accession>A0ABW3C8F3</accession>
<evidence type="ECO:0000259" key="1">
    <source>
        <dbReference type="Pfam" id="PF01323"/>
    </source>
</evidence>
<dbReference type="InterPro" id="IPR001853">
    <property type="entry name" value="DSBA-like_thioredoxin_dom"/>
</dbReference>
<dbReference type="Gene3D" id="3.40.30.10">
    <property type="entry name" value="Glutaredoxin"/>
    <property type="match status" value="1"/>
</dbReference>
<comment type="caution">
    <text evidence="2">The sequence shown here is derived from an EMBL/GenBank/DDBJ whole genome shotgun (WGS) entry which is preliminary data.</text>
</comment>
<proteinExistence type="predicted"/>